<sequence>MVPMSTEVDRLFSGPDAGELPEGVGMGRMDFIAPDEAKSVLDGARQVWLSMAGLDHGDFAAGSARSALPEWFRRACEDRPAGSDRIWDLTAWLAWADPAERAWRWWDANVMDESYGWVRIVLHEWPCAVGVLAATLHACGATEVGYDG</sequence>
<dbReference type="AlphaFoldDB" id="U2RH57"/>
<name>U2RH57_9ACTN</name>
<evidence type="ECO:0000313" key="1">
    <source>
        <dbReference type="EMBL" id="ERK50042.1"/>
    </source>
</evidence>
<organism evidence="1 2">
    <name type="scientific">Propionibacterium acidifaciens F0233</name>
    <dbReference type="NCBI Taxonomy" id="553198"/>
    <lineage>
        <taxon>Bacteria</taxon>
        <taxon>Bacillati</taxon>
        <taxon>Actinomycetota</taxon>
        <taxon>Actinomycetes</taxon>
        <taxon>Propionibacteriales</taxon>
        <taxon>Propionibacteriaceae</taxon>
        <taxon>Propionibacterium</taxon>
    </lineage>
</organism>
<accession>U2RH57</accession>
<reference evidence="1" key="1">
    <citation type="submission" date="2013-08" db="EMBL/GenBank/DDBJ databases">
        <authorList>
            <person name="Durkin A.S."/>
            <person name="Haft D.R."/>
            <person name="McCorrison J."/>
            <person name="Torralba M."/>
            <person name="Gillis M."/>
            <person name="Haft D.H."/>
            <person name="Methe B."/>
            <person name="Sutton G."/>
            <person name="Nelson K.E."/>
        </authorList>
    </citation>
    <scope>NUCLEOTIDE SEQUENCE [LARGE SCALE GENOMIC DNA]</scope>
    <source>
        <strain evidence="1">F0233</strain>
    </source>
</reference>
<dbReference type="Proteomes" id="UP000017052">
    <property type="component" value="Unassembled WGS sequence"/>
</dbReference>
<keyword evidence="2" id="KW-1185">Reference proteome</keyword>
<dbReference type="EMBL" id="ACVN02000316">
    <property type="protein sequence ID" value="ERK50042.1"/>
    <property type="molecule type" value="Genomic_DNA"/>
</dbReference>
<gene>
    <name evidence="1" type="ORF">HMPREF0682_0339</name>
</gene>
<comment type="caution">
    <text evidence="1">The sequence shown here is derived from an EMBL/GenBank/DDBJ whole genome shotgun (WGS) entry which is preliminary data.</text>
</comment>
<evidence type="ECO:0000313" key="2">
    <source>
        <dbReference type="Proteomes" id="UP000017052"/>
    </source>
</evidence>
<proteinExistence type="predicted"/>
<protein>
    <submittedName>
        <fullName evidence="1">Uncharacterized protein</fullName>
    </submittedName>
</protein>